<dbReference type="InterPro" id="IPR056154">
    <property type="entry name" value="Beta-prop_IFT140_1st"/>
</dbReference>
<dbReference type="GO" id="GO:0035721">
    <property type="term" value="P:intraciliary retrograde transport"/>
    <property type="evidence" value="ECO:0007669"/>
    <property type="project" value="TreeGrafter"/>
</dbReference>
<reference evidence="7" key="1">
    <citation type="submission" date="2020-04" db="EMBL/GenBank/DDBJ databases">
        <authorList>
            <person name="Alioto T."/>
            <person name="Alioto T."/>
            <person name="Gomez Garrido J."/>
        </authorList>
    </citation>
    <scope>NUCLEOTIDE SEQUENCE</scope>
    <source>
        <strain evidence="7">A484AB</strain>
    </source>
</reference>
<dbReference type="InterPro" id="IPR001680">
    <property type="entry name" value="WD40_rpt"/>
</dbReference>
<keyword evidence="4" id="KW-0969">Cilium</keyword>
<comment type="subcellular location">
    <subcellularLocation>
        <location evidence="1">Cell projection</location>
        <location evidence="1">Cilium</location>
    </subcellularLocation>
</comment>
<dbReference type="GO" id="GO:0005930">
    <property type="term" value="C:axoneme"/>
    <property type="evidence" value="ECO:0007669"/>
    <property type="project" value="TreeGrafter"/>
</dbReference>
<dbReference type="AlphaFoldDB" id="A0A7D9LFL8"/>
<dbReference type="GO" id="GO:0036064">
    <property type="term" value="C:ciliary basal body"/>
    <property type="evidence" value="ECO:0007669"/>
    <property type="project" value="TreeGrafter"/>
</dbReference>
<dbReference type="PANTHER" id="PTHR15722:SF7">
    <property type="entry name" value="INTRAFLAGELLAR TRANSPORT PROTEIN 140 HOMOLOG"/>
    <property type="match status" value="1"/>
</dbReference>
<keyword evidence="8" id="KW-1185">Reference proteome</keyword>
<organism evidence="7 8">
    <name type="scientific">Paramuricea clavata</name>
    <name type="common">Red gorgonian</name>
    <name type="synonym">Violescent sea-whip</name>
    <dbReference type="NCBI Taxonomy" id="317549"/>
    <lineage>
        <taxon>Eukaryota</taxon>
        <taxon>Metazoa</taxon>
        <taxon>Cnidaria</taxon>
        <taxon>Anthozoa</taxon>
        <taxon>Octocorallia</taxon>
        <taxon>Malacalcyonacea</taxon>
        <taxon>Plexauridae</taxon>
        <taxon>Paramuricea</taxon>
    </lineage>
</organism>
<dbReference type="Proteomes" id="UP001152795">
    <property type="component" value="Unassembled WGS sequence"/>
</dbReference>
<evidence type="ECO:0000256" key="1">
    <source>
        <dbReference type="ARBA" id="ARBA00004138"/>
    </source>
</evidence>
<dbReference type="Gene3D" id="2.130.10.10">
    <property type="entry name" value="YVTN repeat-like/Quinoprotein amine dehydrogenase"/>
    <property type="match status" value="1"/>
</dbReference>
<dbReference type="OrthoDB" id="10258787at2759"/>
<evidence type="ECO:0000256" key="3">
    <source>
        <dbReference type="ARBA" id="ARBA00022737"/>
    </source>
</evidence>
<dbReference type="PROSITE" id="PS50082">
    <property type="entry name" value="WD_REPEATS_2"/>
    <property type="match status" value="1"/>
</dbReference>
<dbReference type="SMART" id="SM00320">
    <property type="entry name" value="WD40"/>
    <property type="match status" value="2"/>
</dbReference>
<name>A0A7D9LFL8_PARCT</name>
<gene>
    <name evidence="7" type="ORF">PACLA_8A014020</name>
</gene>
<comment type="caution">
    <text evidence="7">The sequence shown here is derived from an EMBL/GenBank/DDBJ whole genome shotgun (WGS) entry which is preliminary data.</text>
</comment>
<keyword evidence="3" id="KW-0677">Repeat</keyword>
<evidence type="ECO:0000256" key="5">
    <source>
        <dbReference type="ARBA" id="ARBA00023273"/>
    </source>
</evidence>
<dbReference type="EMBL" id="CACRXK020017553">
    <property type="protein sequence ID" value="CAB4031344.1"/>
    <property type="molecule type" value="Genomic_DNA"/>
</dbReference>
<dbReference type="Pfam" id="PF23383">
    <property type="entry name" value="Beta-prop_IFT140_1st"/>
    <property type="match status" value="1"/>
</dbReference>
<keyword evidence="2" id="KW-0853">WD repeat</keyword>
<dbReference type="SUPFAM" id="SSF50978">
    <property type="entry name" value="WD40 repeat-like"/>
    <property type="match status" value="1"/>
</dbReference>
<dbReference type="PROSITE" id="PS50294">
    <property type="entry name" value="WD_REPEATS_REGION"/>
    <property type="match status" value="1"/>
</dbReference>
<evidence type="ECO:0000313" key="8">
    <source>
        <dbReference type="Proteomes" id="UP001152795"/>
    </source>
</evidence>
<dbReference type="InterPro" id="IPR015943">
    <property type="entry name" value="WD40/YVTN_repeat-like_dom_sf"/>
</dbReference>
<dbReference type="PANTHER" id="PTHR15722">
    <property type="entry name" value="IFT140/172-RELATED"/>
    <property type="match status" value="1"/>
</dbReference>
<evidence type="ECO:0000256" key="2">
    <source>
        <dbReference type="ARBA" id="ARBA00022574"/>
    </source>
</evidence>
<keyword evidence="5" id="KW-0966">Cell projection</keyword>
<protein>
    <submittedName>
        <fullName evidence="7">Intraflagellar transport 140 homolog</fullName>
    </submittedName>
</protein>
<proteinExistence type="predicted"/>
<dbReference type="InterPro" id="IPR036322">
    <property type="entry name" value="WD40_repeat_dom_sf"/>
</dbReference>
<dbReference type="GO" id="GO:0030991">
    <property type="term" value="C:intraciliary transport particle A"/>
    <property type="evidence" value="ECO:0007669"/>
    <property type="project" value="TreeGrafter"/>
</dbReference>
<feature type="domain" description="IFT140 first beta-propeller" evidence="6">
    <location>
        <begin position="2"/>
        <end position="164"/>
    </location>
</feature>
<accession>A0A7D9LFL8</accession>
<evidence type="ECO:0000259" key="6">
    <source>
        <dbReference type="Pfam" id="PF23383"/>
    </source>
</evidence>
<sequence>MAVYFDNRIQSSTTSNTDLLWHSTYALLAVASKNSSDNGGSVNFYLDEGELLEESNLNRPSSQVSSLSWHPVRKIIAVGWTNGELLTWNEHEQDLHEVYSIHKSKINTVKWSHNGHRLITGDQEGLLAIWKADSKGRLSQAPVHQHDCGSAITHCLFKPPVAQENPM</sequence>
<evidence type="ECO:0000256" key="4">
    <source>
        <dbReference type="ARBA" id="ARBA00023069"/>
    </source>
</evidence>
<evidence type="ECO:0000313" key="7">
    <source>
        <dbReference type="EMBL" id="CAB4031344.1"/>
    </source>
</evidence>